<dbReference type="AlphaFoldDB" id="D6WFU7"/>
<keyword evidence="7 8" id="KW-0807">Transducer</keyword>
<dbReference type="InterPro" id="IPR013604">
    <property type="entry name" value="7TM_chemorcpt"/>
</dbReference>
<dbReference type="GO" id="GO:0050909">
    <property type="term" value="P:sensory perception of taste"/>
    <property type="evidence" value="ECO:0007669"/>
    <property type="project" value="InterPro"/>
</dbReference>
<dbReference type="FunCoup" id="D6WFU7">
    <property type="interactions" value="37"/>
</dbReference>
<dbReference type="PANTHER" id="PTHR21143">
    <property type="entry name" value="INVERTEBRATE GUSTATORY RECEPTOR"/>
    <property type="match status" value="1"/>
</dbReference>
<feature type="transmembrane region" description="Helical" evidence="8">
    <location>
        <begin position="65"/>
        <end position="89"/>
    </location>
</feature>
<evidence type="ECO:0000256" key="4">
    <source>
        <dbReference type="ARBA" id="ARBA00022989"/>
    </source>
</evidence>
<sequence>MDFTALDVLLSIANVSAAIPTLRKIRSTCFRTTYKMCVFITFTFCLAFTFYNRFFFYVKLSGLKLIIRIFVDIALTLLDYYILIGVYVFKEKWITLIKNLKRLESVPPKKKHPHLITIACTHFANISAIMYNTVLWARILKSTYYKAFSFELMQLHLKFLYNFIIYVILEMMISRYTFVKHLLTNQQKNIQVLKKCTYSVYLLKETVDIFNDLFGWPILFTVMYASLRILYCFESIIRDSAAARIHLILGDVAIILLYLLAVTAIILKCDHVTREAKAILKLCQNLKNTRRNEMLDKFFVITSDVLPTFSAAGFFTIRKSTIFSILSTISTFGIVVLQFKSLIIEMDEFKQRS</sequence>
<name>D6WFU7_TRICA</name>
<dbReference type="Pfam" id="PF08395">
    <property type="entry name" value="7tm_7"/>
    <property type="match status" value="1"/>
</dbReference>
<dbReference type="HOGENOM" id="CLU_060014_0_0_1"/>
<keyword evidence="10" id="KW-1185">Reference proteome</keyword>
<accession>D6WFU7</accession>
<dbReference type="GO" id="GO:0030425">
    <property type="term" value="C:dendrite"/>
    <property type="evidence" value="ECO:0000318"/>
    <property type="project" value="GO_Central"/>
</dbReference>
<protein>
    <recommendedName>
        <fullName evidence="8">Gustatory receptor</fullName>
    </recommendedName>
</protein>
<comment type="function">
    <text evidence="8">Gustatory receptor which mediates acceptance or avoidance behavior, depending on its substrates.</text>
</comment>
<dbReference type="GO" id="GO:0007635">
    <property type="term" value="P:chemosensory behavior"/>
    <property type="evidence" value="ECO:0000318"/>
    <property type="project" value="GO_Central"/>
</dbReference>
<dbReference type="GO" id="GO:0008049">
    <property type="term" value="P:male courtship behavior"/>
    <property type="evidence" value="ECO:0000318"/>
    <property type="project" value="GO_Central"/>
</dbReference>
<proteinExistence type="inferred from homology"/>
<gene>
    <name evidence="9" type="primary">TcGr29</name>
    <name evidence="9" type="ORF">TcasGA2_TC030129</name>
</gene>
<feature type="transmembrane region" description="Helical" evidence="8">
    <location>
        <begin position="33"/>
        <end position="53"/>
    </location>
</feature>
<feature type="transmembrane region" description="Helical" evidence="8">
    <location>
        <begin position="115"/>
        <end position="139"/>
    </location>
</feature>
<dbReference type="PANTHER" id="PTHR21143:SF104">
    <property type="entry name" value="GUSTATORY RECEPTOR 8A-RELATED"/>
    <property type="match status" value="1"/>
</dbReference>
<keyword evidence="3 8" id="KW-0812">Transmembrane</keyword>
<dbReference type="EMBL" id="KQ971319">
    <property type="protein sequence ID" value="EFA01378.1"/>
    <property type="molecule type" value="Genomic_DNA"/>
</dbReference>
<reference evidence="9 10" key="1">
    <citation type="journal article" date="2008" name="Nature">
        <title>The genome of the model beetle and pest Tribolium castaneum.</title>
        <authorList>
            <consortium name="Tribolium Genome Sequencing Consortium"/>
            <person name="Richards S."/>
            <person name="Gibbs R.A."/>
            <person name="Weinstock G.M."/>
            <person name="Brown S.J."/>
            <person name="Denell R."/>
            <person name="Beeman R.W."/>
            <person name="Gibbs R."/>
            <person name="Beeman R.W."/>
            <person name="Brown S.J."/>
            <person name="Bucher G."/>
            <person name="Friedrich M."/>
            <person name="Grimmelikhuijzen C.J."/>
            <person name="Klingler M."/>
            <person name="Lorenzen M."/>
            <person name="Richards S."/>
            <person name="Roth S."/>
            <person name="Schroder R."/>
            <person name="Tautz D."/>
            <person name="Zdobnov E.M."/>
            <person name="Muzny D."/>
            <person name="Gibbs R.A."/>
            <person name="Weinstock G.M."/>
            <person name="Attaway T."/>
            <person name="Bell S."/>
            <person name="Buhay C.J."/>
            <person name="Chandrabose M.N."/>
            <person name="Chavez D."/>
            <person name="Clerk-Blankenburg K.P."/>
            <person name="Cree A."/>
            <person name="Dao M."/>
            <person name="Davis C."/>
            <person name="Chacko J."/>
            <person name="Dinh H."/>
            <person name="Dugan-Rocha S."/>
            <person name="Fowler G."/>
            <person name="Garner T.T."/>
            <person name="Garnes J."/>
            <person name="Gnirke A."/>
            <person name="Hawes A."/>
            <person name="Hernandez J."/>
            <person name="Hines S."/>
            <person name="Holder M."/>
            <person name="Hume J."/>
            <person name="Jhangiani S.N."/>
            <person name="Joshi V."/>
            <person name="Khan Z.M."/>
            <person name="Jackson L."/>
            <person name="Kovar C."/>
            <person name="Kowis A."/>
            <person name="Lee S."/>
            <person name="Lewis L.R."/>
            <person name="Margolis J."/>
            <person name="Morgan M."/>
            <person name="Nazareth L.V."/>
            <person name="Nguyen N."/>
            <person name="Okwuonu G."/>
            <person name="Parker D."/>
            <person name="Richards S."/>
            <person name="Ruiz S.J."/>
            <person name="Santibanez J."/>
            <person name="Savard J."/>
            <person name="Scherer S.E."/>
            <person name="Schneider B."/>
            <person name="Sodergren E."/>
            <person name="Tautz D."/>
            <person name="Vattahil S."/>
            <person name="Villasana D."/>
            <person name="White C.S."/>
            <person name="Wright R."/>
            <person name="Park Y."/>
            <person name="Beeman R.W."/>
            <person name="Lord J."/>
            <person name="Oppert B."/>
            <person name="Lorenzen M."/>
            <person name="Brown S."/>
            <person name="Wang L."/>
            <person name="Savard J."/>
            <person name="Tautz D."/>
            <person name="Richards S."/>
            <person name="Weinstock G."/>
            <person name="Gibbs R.A."/>
            <person name="Liu Y."/>
            <person name="Worley K."/>
            <person name="Weinstock G."/>
            <person name="Elsik C.G."/>
            <person name="Reese J.T."/>
            <person name="Elhaik E."/>
            <person name="Landan G."/>
            <person name="Graur D."/>
            <person name="Arensburger P."/>
            <person name="Atkinson P."/>
            <person name="Beeman R.W."/>
            <person name="Beidler J."/>
            <person name="Brown S.J."/>
            <person name="Demuth J.P."/>
            <person name="Drury D.W."/>
            <person name="Du Y.Z."/>
            <person name="Fujiwara H."/>
            <person name="Lorenzen M."/>
            <person name="Maselli V."/>
            <person name="Osanai M."/>
            <person name="Park Y."/>
            <person name="Robertson H.M."/>
            <person name="Tu Z."/>
            <person name="Wang J.J."/>
            <person name="Wang S."/>
            <person name="Richards S."/>
            <person name="Song H."/>
            <person name="Zhang L."/>
            <person name="Sodergren E."/>
            <person name="Werner D."/>
            <person name="Stanke M."/>
            <person name="Morgenstern B."/>
            <person name="Solovyev V."/>
            <person name="Kosarev P."/>
            <person name="Brown G."/>
            <person name="Chen H.C."/>
            <person name="Ermolaeva O."/>
            <person name="Hlavina W."/>
            <person name="Kapustin Y."/>
            <person name="Kiryutin B."/>
            <person name="Kitts P."/>
            <person name="Maglott D."/>
            <person name="Pruitt K."/>
            <person name="Sapojnikov V."/>
            <person name="Souvorov A."/>
            <person name="Mackey A.J."/>
            <person name="Waterhouse R.M."/>
            <person name="Wyder S."/>
            <person name="Zdobnov E.M."/>
            <person name="Zdobnov E.M."/>
            <person name="Wyder S."/>
            <person name="Kriventseva E.V."/>
            <person name="Kadowaki T."/>
            <person name="Bork P."/>
            <person name="Aranda M."/>
            <person name="Bao R."/>
            <person name="Beermann A."/>
            <person name="Berns N."/>
            <person name="Bolognesi R."/>
            <person name="Bonneton F."/>
            <person name="Bopp D."/>
            <person name="Brown S.J."/>
            <person name="Bucher G."/>
            <person name="Butts T."/>
            <person name="Chaumot A."/>
            <person name="Denell R.E."/>
            <person name="Ferrier D.E."/>
            <person name="Friedrich M."/>
            <person name="Gordon C.M."/>
            <person name="Jindra M."/>
            <person name="Klingler M."/>
            <person name="Lan Q."/>
            <person name="Lattorff H.M."/>
            <person name="Laudet V."/>
            <person name="von Levetsow C."/>
            <person name="Liu Z."/>
            <person name="Lutz R."/>
            <person name="Lynch J.A."/>
            <person name="da Fonseca R.N."/>
            <person name="Posnien N."/>
            <person name="Reuter R."/>
            <person name="Roth S."/>
            <person name="Savard J."/>
            <person name="Schinko J.B."/>
            <person name="Schmitt C."/>
            <person name="Schoppmeier M."/>
            <person name="Schroder R."/>
            <person name="Shippy T.D."/>
            <person name="Simonnet F."/>
            <person name="Marques-Souza H."/>
            <person name="Tautz D."/>
            <person name="Tomoyasu Y."/>
            <person name="Trauner J."/>
            <person name="Van der Zee M."/>
            <person name="Vervoort M."/>
            <person name="Wittkopp N."/>
            <person name="Wimmer E.A."/>
            <person name="Yang X."/>
            <person name="Jones A.K."/>
            <person name="Sattelle D.B."/>
            <person name="Ebert P.R."/>
            <person name="Nelson D."/>
            <person name="Scott J.G."/>
            <person name="Beeman R.W."/>
            <person name="Muthukrishnan S."/>
            <person name="Kramer K.J."/>
            <person name="Arakane Y."/>
            <person name="Beeman R.W."/>
            <person name="Zhu Q."/>
            <person name="Hogenkamp D."/>
            <person name="Dixit R."/>
            <person name="Oppert B."/>
            <person name="Jiang H."/>
            <person name="Zou Z."/>
            <person name="Marshall J."/>
            <person name="Elpidina E."/>
            <person name="Vinokurov K."/>
            <person name="Oppert C."/>
            <person name="Zou Z."/>
            <person name="Evans J."/>
            <person name="Lu Z."/>
            <person name="Zhao P."/>
            <person name="Sumathipala N."/>
            <person name="Altincicek B."/>
            <person name="Vilcinskas A."/>
            <person name="Williams M."/>
            <person name="Hultmark D."/>
            <person name="Hetru C."/>
            <person name="Jiang H."/>
            <person name="Grimmelikhuijzen C.J."/>
            <person name="Hauser F."/>
            <person name="Cazzamali G."/>
            <person name="Williamson M."/>
            <person name="Park Y."/>
            <person name="Li B."/>
            <person name="Tanaka Y."/>
            <person name="Predel R."/>
            <person name="Neupert S."/>
            <person name="Schachtner J."/>
            <person name="Verleyen P."/>
            <person name="Raible F."/>
            <person name="Bork P."/>
            <person name="Friedrich M."/>
            <person name="Walden K.K."/>
            <person name="Robertson H.M."/>
            <person name="Angeli S."/>
            <person name="Foret S."/>
            <person name="Bucher G."/>
            <person name="Schuetz S."/>
            <person name="Maleszka R."/>
            <person name="Wimmer E.A."/>
            <person name="Beeman R.W."/>
            <person name="Lorenzen M."/>
            <person name="Tomoyasu Y."/>
            <person name="Miller S.C."/>
            <person name="Grossmann D."/>
            <person name="Bucher G."/>
        </authorList>
    </citation>
    <scope>NUCLEOTIDE SEQUENCE [LARGE SCALE GENOMIC DNA]</scope>
    <source>
        <strain evidence="9 10">Georgia GA2</strain>
    </source>
</reference>
<feature type="transmembrane region" description="Helical" evidence="8">
    <location>
        <begin position="213"/>
        <end position="233"/>
    </location>
</feature>
<feature type="transmembrane region" description="Helical" evidence="8">
    <location>
        <begin position="322"/>
        <end position="343"/>
    </location>
</feature>
<keyword evidence="4 8" id="KW-1133">Transmembrane helix</keyword>
<evidence type="ECO:0000256" key="3">
    <source>
        <dbReference type="ARBA" id="ARBA00022692"/>
    </source>
</evidence>
<dbReference type="GO" id="GO:0005886">
    <property type="term" value="C:plasma membrane"/>
    <property type="evidence" value="ECO:0007669"/>
    <property type="project" value="UniProtKB-SubCell"/>
</dbReference>
<evidence type="ECO:0000256" key="5">
    <source>
        <dbReference type="ARBA" id="ARBA00023136"/>
    </source>
</evidence>
<dbReference type="GO" id="GO:0043025">
    <property type="term" value="C:neuronal cell body"/>
    <property type="evidence" value="ECO:0000318"/>
    <property type="project" value="GO_Central"/>
</dbReference>
<comment type="similarity">
    <text evidence="8">Belongs to the insect chemoreceptor superfamily. Gustatory receptor (GR) family.</text>
</comment>
<keyword evidence="2 8" id="KW-1003">Cell membrane</keyword>
<evidence type="ECO:0000256" key="1">
    <source>
        <dbReference type="ARBA" id="ARBA00004651"/>
    </source>
</evidence>
<dbReference type="InParanoid" id="D6WFU7"/>
<evidence type="ECO:0000256" key="7">
    <source>
        <dbReference type="ARBA" id="ARBA00023224"/>
    </source>
</evidence>
<comment type="subcellular location">
    <subcellularLocation>
        <location evidence="1 8">Cell membrane</location>
        <topology evidence="1 8">Multi-pass membrane protein</topology>
    </subcellularLocation>
</comment>
<keyword evidence="6 8" id="KW-0675">Receptor</keyword>
<dbReference type="GO" id="GO:0030424">
    <property type="term" value="C:axon"/>
    <property type="evidence" value="ECO:0000318"/>
    <property type="project" value="GO_Central"/>
</dbReference>
<dbReference type="GO" id="GO:0007165">
    <property type="term" value="P:signal transduction"/>
    <property type="evidence" value="ECO:0007669"/>
    <property type="project" value="UniProtKB-KW"/>
</dbReference>
<dbReference type="Proteomes" id="UP000007266">
    <property type="component" value="Linkage group 3"/>
</dbReference>
<feature type="transmembrane region" description="Helical" evidence="8">
    <location>
        <begin position="245"/>
        <end position="267"/>
    </location>
</feature>
<evidence type="ECO:0000256" key="6">
    <source>
        <dbReference type="ARBA" id="ARBA00023170"/>
    </source>
</evidence>
<evidence type="ECO:0000313" key="9">
    <source>
        <dbReference type="EMBL" id="EFA01378.1"/>
    </source>
</evidence>
<evidence type="ECO:0000256" key="2">
    <source>
        <dbReference type="ARBA" id="ARBA00022475"/>
    </source>
</evidence>
<dbReference type="PhylomeDB" id="D6WFU7"/>
<keyword evidence="5 8" id="KW-0472">Membrane</keyword>
<feature type="transmembrane region" description="Helical" evidence="8">
    <location>
        <begin position="159"/>
        <end position="178"/>
    </location>
</feature>
<reference evidence="9 10" key="2">
    <citation type="journal article" date="2010" name="Nucleic Acids Res.">
        <title>BeetleBase in 2010: revisions to provide comprehensive genomic information for Tribolium castaneum.</title>
        <authorList>
            <person name="Kim H.S."/>
            <person name="Murphy T."/>
            <person name="Xia J."/>
            <person name="Caragea D."/>
            <person name="Park Y."/>
            <person name="Beeman R.W."/>
            <person name="Lorenzen M.D."/>
            <person name="Butcher S."/>
            <person name="Manak J.R."/>
            <person name="Brown S.J."/>
        </authorList>
    </citation>
    <scope>GENOME REANNOTATION</scope>
    <source>
        <strain evidence="9 10">Georgia GA2</strain>
    </source>
</reference>
<evidence type="ECO:0000313" key="10">
    <source>
        <dbReference type="Proteomes" id="UP000007266"/>
    </source>
</evidence>
<evidence type="ECO:0000256" key="8">
    <source>
        <dbReference type="RuleBase" id="RU363108"/>
    </source>
</evidence>
<organism evidence="9 10">
    <name type="scientific">Tribolium castaneum</name>
    <name type="common">Red flour beetle</name>
    <dbReference type="NCBI Taxonomy" id="7070"/>
    <lineage>
        <taxon>Eukaryota</taxon>
        <taxon>Metazoa</taxon>
        <taxon>Ecdysozoa</taxon>
        <taxon>Arthropoda</taxon>
        <taxon>Hexapoda</taxon>
        <taxon>Insecta</taxon>
        <taxon>Pterygota</taxon>
        <taxon>Neoptera</taxon>
        <taxon>Endopterygota</taxon>
        <taxon>Coleoptera</taxon>
        <taxon>Polyphaga</taxon>
        <taxon>Cucujiformia</taxon>
        <taxon>Tenebrionidae</taxon>
        <taxon>Tenebrionidae incertae sedis</taxon>
        <taxon>Tribolium</taxon>
    </lineage>
</organism>